<proteinExistence type="predicted"/>
<feature type="compositionally biased region" description="Low complexity" evidence="1">
    <location>
        <begin position="198"/>
        <end position="217"/>
    </location>
</feature>
<dbReference type="Proteomes" id="UP001521222">
    <property type="component" value="Unassembled WGS sequence"/>
</dbReference>
<gene>
    <name evidence="2" type="ORF">SLS59_004455</name>
</gene>
<organism evidence="2 3">
    <name type="scientific">Nothophoma quercina</name>
    <dbReference type="NCBI Taxonomy" id="749835"/>
    <lineage>
        <taxon>Eukaryota</taxon>
        <taxon>Fungi</taxon>
        <taxon>Dikarya</taxon>
        <taxon>Ascomycota</taxon>
        <taxon>Pezizomycotina</taxon>
        <taxon>Dothideomycetes</taxon>
        <taxon>Pleosporomycetidae</taxon>
        <taxon>Pleosporales</taxon>
        <taxon>Pleosporineae</taxon>
        <taxon>Didymellaceae</taxon>
        <taxon>Nothophoma</taxon>
    </lineage>
</organism>
<keyword evidence="3" id="KW-1185">Reference proteome</keyword>
<feature type="compositionally biased region" description="Polar residues" evidence="1">
    <location>
        <begin position="115"/>
        <end position="136"/>
    </location>
</feature>
<reference evidence="2 3" key="1">
    <citation type="submission" date="2024-02" db="EMBL/GenBank/DDBJ databases">
        <title>De novo assembly and annotation of 12 fungi associated with fruit tree decline syndrome in Ontario, Canada.</title>
        <authorList>
            <person name="Sulman M."/>
            <person name="Ellouze W."/>
            <person name="Ilyukhin E."/>
        </authorList>
    </citation>
    <scope>NUCLEOTIDE SEQUENCE [LARGE SCALE GENOMIC DNA]</scope>
    <source>
        <strain evidence="2 3">M97-236</strain>
    </source>
</reference>
<evidence type="ECO:0000313" key="3">
    <source>
        <dbReference type="Proteomes" id="UP001521222"/>
    </source>
</evidence>
<evidence type="ECO:0000256" key="1">
    <source>
        <dbReference type="SAM" id="MobiDB-lite"/>
    </source>
</evidence>
<feature type="region of interest" description="Disordered" evidence="1">
    <location>
        <begin position="1"/>
        <end position="287"/>
    </location>
</feature>
<protein>
    <submittedName>
        <fullName evidence="2">Uncharacterized protein</fullName>
    </submittedName>
</protein>
<evidence type="ECO:0000313" key="2">
    <source>
        <dbReference type="EMBL" id="KAL1603359.1"/>
    </source>
</evidence>
<sequence>MAFFSKLKKAKEAAAEHKKEAVAQEAQKPKVPYKHIPVHAGADALSATPSTIRSEELRERIAAARRNRAYSSASAPSSPTQTGAELYQSVGSSSRSRPSSIPSSPSHSRNASLGKRTNSDLSISTMMQSHQETPSRGRQPARRDYFSHQNGVPAVPQVPAQHRAKTQKTVSSRSSVAKRRSPLSAMSITEDDEAGEHSSSSNSQASDGSVASSQSSATEISRPNSSQDHSREMTNVSNEQNYSRPLSTIASAPATPDVASQPQHKKHQSVIEVSSQPQLTKRKSMKQRFSLFSRKSMVVAAH</sequence>
<name>A0ABR3RGT9_9PLEO</name>
<feature type="compositionally biased region" description="Basic and acidic residues" evidence="1">
    <location>
        <begin position="10"/>
        <end position="22"/>
    </location>
</feature>
<feature type="compositionally biased region" description="Low complexity" evidence="1">
    <location>
        <begin position="92"/>
        <end position="109"/>
    </location>
</feature>
<feature type="compositionally biased region" description="Basic and acidic residues" evidence="1">
    <location>
        <begin position="53"/>
        <end position="62"/>
    </location>
</feature>
<dbReference type="EMBL" id="JAKIXB020000012">
    <property type="protein sequence ID" value="KAL1603359.1"/>
    <property type="molecule type" value="Genomic_DNA"/>
</dbReference>
<accession>A0ABR3RGT9</accession>
<feature type="compositionally biased region" description="Low complexity" evidence="1">
    <location>
        <begin position="69"/>
        <end position="78"/>
    </location>
</feature>
<feature type="compositionally biased region" description="Polar residues" evidence="1">
    <location>
        <begin position="218"/>
        <end position="250"/>
    </location>
</feature>
<comment type="caution">
    <text evidence="2">The sequence shown here is derived from an EMBL/GenBank/DDBJ whole genome shotgun (WGS) entry which is preliminary data.</text>
</comment>